<dbReference type="InterPro" id="IPR036116">
    <property type="entry name" value="FN3_sf"/>
</dbReference>
<dbReference type="PANTHER" id="PTHR15136:SF13">
    <property type="entry name" value="SAM DOMAIN-CONTAINING PROTEIN"/>
    <property type="match status" value="1"/>
</dbReference>
<accession>A0AAW1QG75</accession>
<dbReference type="PROSITE" id="PS50105">
    <property type="entry name" value="SAM_DOMAIN"/>
    <property type="match status" value="1"/>
</dbReference>
<feature type="transmembrane region" description="Helical" evidence="2">
    <location>
        <begin position="245"/>
        <end position="268"/>
    </location>
</feature>
<dbReference type="CDD" id="cd00063">
    <property type="entry name" value="FN3"/>
    <property type="match status" value="1"/>
</dbReference>
<dbReference type="InterPro" id="IPR003961">
    <property type="entry name" value="FN3_dom"/>
</dbReference>
<dbReference type="SUPFAM" id="SSF49265">
    <property type="entry name" value="Fibronectin type III"/>
    <property type="match status" value="1"/>
</dbReference>
<dbReference type="EMBL" id="JALJOR010000003">
    <property type="protein sequence ID" value="KAK9820409.1"/>
    <property type="molecule type" value="Genomic_DNA"/>
</dbReference>
<dbReference type="InterPro" id="IPR001660">
    <property type="entry name" value="SAM"/>
</dbReference>
<evidence type="ECO:0000259" key="3">
    <source>
        <dbReference type="PROSITE" id="PS50105"/>
    </source>
</evidence>
<dbReference type="SUPFAM" id="SSF47769">
    <property type="entry name" value="SAM/Pointed domain"/>
    <property type="match status" value="1"/>
</dbReference>
<dbReference type="AlphaFoldDB" id="A0AAW1QG75"/>
<feature type="region of interest" description="Disordered" evidence="1">
    <location>
        <begin position="420"/>
        <end position="493"/>
    </location>
</feature>
<comment type="caution">
    <text evidence="5">The sequence shown here is derived from an EMBL/GenBank/DDBJ whole genome shotgun (WGS) entry which is preliminary data.</text>
</comment>
<dbReference type="Pfam" id="PF00536">
    <property type="entry name" value="SAM_1"/>
    <property type="match status" value="1"/>
</dbReference>
<dbReference type="FunFam" id="1.10.150.50:FF:000074">
    <property type="entry name" value="Stromal interaction molecule"/>
    <property type="match status" value="1"/>
</dbReference>
<feature type="domain" description="SAM" evidence="3">
    <location>
        <begin position="2"/>
        <end position="70"/>
    </location>
</feature>
<dbReference type="Gene3D" id="1.10.150.50">
    <property type="entry name" value="Transcription Factor, Ets-1"/>
    <property type="match status" value="1"/>
</dbReference>
<feature type="compositionally biased region" description="Basic and acidic residues" evidence="1">
    <location>
        <begin position="420"/>
        <end position="449"/>
    </location>
</feature>
<dbReference type="InterPro" id="IPR013783">
    <property type="entry name" value="Ig-like_fold"/>
</dbReference>
<evidence type="ECO:0000313" key="6">
    <source>
        <dbReference type="Proteomes" id="UP001489004"/>
    </source>
</evidence>
<feature type="domain" description="Fibronectin type-III" evidence="4">
    <location>
        <begin position="77"/>
        <end position="178"/>
    </location>
</feature>
<proteinExistence type="predicted"/>
<keyword evidence="2" id="KW-1133">Transmembrane helix</keyword>
<organism evidence="5 6">
    <name type="scientific">[Myrmecia] bisecta</name>
    <dbReference type="NCBI Taxonomy" id="41462"/>
    <lineage>
        <taxon>Eukaryota</taxon>
        <taxon>Viridiplantae</taxon>
        <taxon>Chlorophyta</taxon>
        <taxon>core chlorophytes</taxon>
        <taxon>Trebouxiophyceae</taxon>
        <taxon>Trebouxiales</taxon>
        <taxon>Trebouxiaceae</taxon>
        <taxon>Myrmecia</taxon>
    </lineage>
</organism>
<evidence type="ECO:0000313" key="5">
    <source>
        <dbReference type="EMBL" id="KAK9820409.1"/>
    </source>
</evidence>
<gene>
    <name evidence="5" type="ORF">WJX72_010017</name>
</gene>
<sequence>MLQGHRVAEWVKHGIGLPQYMQAFRANSITALDFPLLVMDGGRTLENELGVTSKLHRQQIMRAVKRIMLGLGQAPGPAQSVQCRALSCDSIGVSWQAPAQLGHPPMHKYKLERQQVEGLEERIAMPQWVTANGDVDDEDSYFLDGGLEVGKYQYRLSAWNAYGWSPYAVTGVCSTVNSTLPCPSAKNCVLLANCRATVVDRFAAYDESPTSAAAGSAVHQRSKLLPDAGDLAPHRHPWLHHVARAGLWVAFGIVSMACATAILLAVLLQPRIFDKLHLHLQRLRQPPHAHDKLLEAPMPAHLPDQQLTHWASSQALLDDASRDPAAVVVEQRGVLRSRSARSTSELAAHHSGEARLPAPLHSKSMPGRPERVAQLVHTDSNRSSRTDPEIMPNGVADWLDYDAPESSANGHQDLAGTAEDATHPMESEHHVSRNHELPRSTQEQLDKTNKLVRKPSNHGSTGDLKGLAAVSKTQGHGAAATHRLTSSSSNRSIVGSDETRAAAMHRWHIAQTGVHAMLRFKQAGQELQLRRASQQQ</sequence>
<evidence type="ECO:0000256" key="2">
    <source>
        <dbReference type="SAM" id="Phobius"/>
    </source>
</evidence>
<dbReference type="GO" id="GO:0006874">
    <property type="term" value="P:intracellular calcium ion homeostasis"/>
    <property type="evidence" value="ECO:0007669"/>
    <property type="project" value="TreeGrafter"/>
</dbReference>
<dbReference type="GO" id="GO:0005783">
    <property type="term" value="C:endoplasmic reticulum"/>
    <property type="evidence" value="ECO:0007669"/>
    <property type="project" value="TreeGrafter"/>
</dbReference>
<dbReference type="GO" id="GO:0005886">
    <property type="term" value="C:plasma membrane"/>
    <property type="evidence" value="ECO:0007669"/>
    <property type="project" value="TreeGrafter"/>
</dbReference>
<feature type="compositionally biased region" description="Polar residues" evidence="1">
    <location>
        <begin position="483"/>
        <end position="493"/>
    </location>
</feature>
<evidence type="ECO:0000256" key="1">
    <source>
        <dbReference type="SAM" id="MobiDB-lite"/>
    </source>
</evidence>
<dbReference type="GO" id="GO:0002115">
    <property type="term" value="P:store-operated calcium entry"/>
    <property type="evidence" value="ECO:0007669"/>
    <property type="project" value="TreeGrafter"/>
</dbReference>
<dbReference type="InterPro" id="IPR037608">
    <property type="entry name" value="STIM1/2"/>
</dbReference>
<dbReference type="GO" id="GO:0005509">
    <property type="term" value="F:calcium ion binding"/>
    <property type="evidence" value="ECO:0007669"/>
    <property type="project" value="TreeGrafter"/>
</dbReference>
<dbReference type="InterPro" id="IPR013761">
    <property type="entry name" value="SAM/pointed_sf"/>
</dbReference>
<evidence type="ECO:0008006" key="7">
    <source>
        <dbReference type="Google" id="ProtNLM"/>
    </source>
</evidence>
<evidence type="ECO:0000259" key="4">
    <source>
        <dbReference type="PROSITE" id="PS50853"/>
    </source>
</evidence>
<dbReference type="Proteomes" id="UP001489004">
    <property type="component" value="Unassembled WGS sequence"/>
</dbReference>
<protein>
    <recommendedName>
        <fullName evidence="7">SAM domain-containing protein</fullName>
    </recommendedName>
</protein>
<dbReference type="GO" id="GO:0005246">
    <property type="term" value="F:calcium channel regulator activity"/>
    <property type="evidence" value="ECO:0007669"/>
    <property type="project" value="InterPro"/>
</dbReference>
<dbReference type="Gene3D" id="2.60.40.10">
    <property type="entry name" value="Immunoglobulins"/>
    <property type="match status" value="1"/>
</dbReference>
<dbReference type="CDD" id="cd09487">
    <property type="entry name" value="SAM_superfamily"/>
    <property type="match status" value="1"/>
</dbReference>
<name>A0AAW1QG75_9CHLO</name>
<reference evidence="5 6" key="1">
    <citation type="journal article" date="2024" name="Nat. Commun.">
        <title>Phylogenomics reveals the evolutionary origins of lichenization in chlorophyte algae.</title>
        <authorList>
            <person name="Puginier C."/>
            <person name="Libourel C."/>
            <person name="Otte J."/>
            <person name="Skaloud P."/>
            <person name="Haon M."/>
            <person name="Grisel S."/>
            <person name="Petersen M."/>
            <person name="Berrin J.G."/>
            <person name="Delaux P.M."/>
            <person name="Dal Grande F."/>
            <person name="Keller J."/>
        </authorList>
    </citation>
    <scope>NUCLEOTIDE SEQUENCE [LARGE SCALE GENOMIC DNA]</scope>
    <source>
        <strain evidence="5 6">SAG 2043</strain>
    </source>
</reference>
<feature type="region of interest" description="Disordered" evidence="1">
    <location>
        <begin position="338"/>
        <end position="366"/>
    </location>
</feature>
<dbReference type="PROSITE" id="PS50853">
    <property type="entry name" value="FN3"/>
    <property type="match status" value="1"/>
</dbReference>
<keyword evidence="6" id="KW-1185">Reference proteome</keyword>
<keyword evidence="2" id="KW-0812">Transmembrane</keyword>
<dbReference type="PANTHER" id="PTHR15136">
    <property type="entry name" value="STROMAL INTERACTION MOLECULE HOMOLOG"/>
    <property type="match status" value="1"/>
</dbReference>
<dbReference type="SMART" id="SM00060">
    <property type="entry name" value="FN3"/>
    <property type="match status" value="1"/>
</dbReference>
<keyword evidence="2" id="KW-0472">Membrane</keyword>